<sequence length="662" mass="73181">MFAVPTLQSSRKGRFWGTTPAFPGRPPVAHLPLPVCCCSTRTGTGDPADPLESFLGRVQAAPALRGLQAADASWKRLQQTGSAAVGPPEEVVTCCRQPEARHTKPSDFDVVVLGGTLGILIGTALLRRNSRLRVVVVERGALRGRDQEWNTSRRELEVLVATGVLSHETLEKVIRSEWRSMRVGVEAAASRSLPDLSTFMVQDILNIGVSPRALIDEALAQFTELGGQVWEWCQFQGAETNGRNVLVRLECVPGTVQRPAVALGAGGDQAILATPLFRTSMTAESRSRERSSEPIRKQIRASLVLDCMGNASPIVRQQRELVYGQKRPDAVCMVVGSCCRAHPGHDPFPDNTSGDLIYSFTTALSSNRLQYLWEAFPSDAGSNRTTYLFTYLDADARRAITLTDLYRDYLGLLPVYQGGHAFHRGDRAFLDRLQPQRALFGFFPAYERYAPLPTALDNVLPIGDASGVQSPLSFGGFGAMLRHLPRLVDAICEALAAEALSAEDLRCIQPYLPSLSVTWLFQRALSYRVPSRASQTLDERVVNEILGWSLLTMQDDESALRPFLQDVIQFPGLVRTLARTTVRVPALVPRILGHIGGPVPLLGWLRHLMALGVYDQASRLFHSESALSSFIDARLKDPKKRFRWHRQLEAWRYGSGRDLHID</sequence>
<protein>
    <submittedName>
        <fullName evidence="1">Uncharacterized protein</fullName>
    </submittedName>
</protein>
<dbReference type="Proteomes" id="UP000007014">
    <property type="component" value="Chromosome 3"/>
</dbReference>
<dbReference type="HOGENOM" id="CLU_027173_1_0_1"/>
<dbReference type="OMA" id="YANFQSM"/>
<organism evidence="1 2">
    <name type="scientific">Cyanidioschyzon merolae (strain NIES-3377 / 10D)</name>
    <name type="common">Unicellular red alga</name>
    <dbReference type="NCBI Taxonomy" id="280699"/>
    <lineage>
        <taxon>Eukaryota</taxon>
        <taxon>Rhodophyta</taxon>
        <taxon>Bangiophyceae</taxon>
        <taxon>Cyanidiales</taxon>
        <taxon>Cyanidiaceae</taxon>
        <taxon>Cyanidioschyzon</taxon>
    </lineage>
</organism>
<dbReference type="OrthoDB" id="4211at2759"/>
<name>M1VA75_CYAM1</name>
<accession>M1VA75</accession>
<reference evidence="1 2" key="1">
    <citation type="journal article" date="2004" name="Nature">
        <title>Genome sequence of the ultrasmall unicellular red alga Cyanidioschyzon merolae 10D.</title>
        <authorList>
            <person name="Matsuzaki M."/>
            <person name="Misumi O."/>
            <person name="Shin-i T."/>
            <person name="Maruyama S."/>
            <person name="Takahara M."/>
            <person name="Miyagishima S."/>
            <person name="Mori T."/>
            <person name="Nishida K."/>
            <person name="Yagisawa F."/>
            <person name="Nishida K."/>
            <person name="Yoshida Y."/>
            <person name="Nishimura Y."/>
            <person name="Nakao S."/>
            <person name="Kobayashi T."/>
            <person name="Momoyama Y."/>
            <person name="Higashiyama T."/>
            <person name="Minoda A."/>
            <person name="Sano M."/>
            <person name="Nomoto H."/>
            <person name="Oishi K."/>
            <person name="Hayashi H."/>
            <person name="Ohta F."/>
            <person name="Nishizaka S."/>
            <person name="Haga S."/>
            <person name="Miura S."/>
            <person name="Morishita T."/>
            <person name="Kabeya Y."/>
            <person name="Terasawa K."/>
            <person name="Suzuki Y."/>
            <person name="Ishii Y."/>
            <person name="Asakawa S."/>
            <person name="Takano H."/>
            <person name="Ohta N."/>
            <person name="Kuroiwa H."/>
            <person name="Tanaka K."/>
            <person name="Shimizu N."/>
            <person name="Sugano S."/>
            <person name="Sato N."/>
            <person name="Nozaki H."/>
            <person name="Ogasawara N."/>
            <person name="Kohara Y."/>
            <person name="Kuroiwa T."/>
        </authorList>
    </citation>
    <scope>NUCLEOTIDE SEQUENCE [LARGE SCALE GENOMIC DNA]</scope>
    <source>
        <strain evidence="1 2">10D</strain>
    </source>
</reference>
<dbReference type="InterPro" id="IPR036188">
    <property type="entry name" value="FAD/NAD-bd_sf"/>
</dbReference>
<dbReference type="eggNOG" id="ENOG502QW6A">
    <property type="taxonomic scope" value="Eukaryota"/>
</dbReference>
<dbReference type="PANTHER" id="PTHR32098">
    <property type="entry name" value="LYCOPENE BETA/EPSILON CYCLASE PROTEIN"/>
    <property type="match status" value="1"/>
</dbReference>
<dbReference type="EMBL" id="AP006485">
    <property type="protein sequence ID" value="BAM78977.1"/>
    <property type="molecule type" value="Genomic_DNA"/>
</dbReference>
<proteinExistence type="predicted"/>
<dbReference type="SUPFAM" id="SSF51905">
    <property type="entry name" value="FAD/NAD(P)-binding domain"/>
    <property type="match status" value="1"/>
</dbReference>
<dbReference type="Gramene" id="CMC032CT">
    <property type="protein sequence ID" value="CMC032CT"/>
    <property type="gene ID" value="CMC032C"/>
</dbReference>
<dbReference type="GeneID" id="16992415"/>
<dbReference type="PANTHER" id="PTHR32098:SF5">
    <property type="entry name" value="LYCOPENE BETA_EPSILON CYCLASE PROTEIN"/>
    <property type="match status" value="1"/>
</dbReference>
<evidence type="ECO:0000313" key="1">
    <source>
        <dbReference type="EMBL" id="BAM78977.1"/>
    </source>
</evidence>
<dbReference type="AlphaFoldDB" id="M1VA75"/>
<reference evidence="1 2" key="2">
    <citation type="journal article" date="2007" name="BMC Biol.">
        <title>A 100%-complete sequence reveals unusually simple genomic features in the hot-spring red alga Cyanidioschyzon merolae.</title>
        <authorList>
            <person name="Nozaki H."/>
            <person name="Takano H."/>
            <person name="Misumi O."/>
            <person name="Terasawa K."/>
            <person name="Matsuzaki M."/>
            <person name="Maruyama S."/>
            <person name="Nishida K."/>
            <person name="Yagisawa F."/>
            <person name="Yoshida Y."/>
            <person name="Fujiwara T."/>
            <person name="Takio S."/>
            <person name="Tamura K."/>
            <person name="Chung S.J."/>
            <person name="Nakamura S."/>
            <person name="Kuroiwa H."/>
            <person name="Tanaka K."/>
            <person name="Sato N."/>
            <person name="Kuroiwa T."/>
        </authorList>
    </citation>
    <scope>NUCLEOTIDE SEQUENCE [LARGE SCALE GENOMIC DNA]</scope>
    <source>
        <strain evidence="1 2">10D</strain>
    </source>
</reference>
<dbReference type="STRING" id="280699.M1VA75"/>
<evidence type="ECO:0000313" key="2">
    <source>
        <dbReference type="Proteomes" id="UP000007014"/>
    </source>
</evidence>
<dbReference type="RefSeq" id="XP_005535263.1">
    <property type="nucleotide sequence ID" value="XM_005535206.1"/>
</dbReference>
<dbReference type="KEGG" id="cme:CYME_CMC032C"/>
<gene>
    <name evidence="1" type="ORF">CYME_CMC032C</name>
</gene>
<keyword evidence="2" id="KW-1185">Reference proteome</keyword>